<keyword evidence="1" id="KW-0472">Membrane</keyword>
<dbReference type="Proteomes" id="UP000623681">
    <property type="component" value="Unassembled WGS sequence"/>
</dbReference>
<comment type="caution">
    <text evidence="2">The sequence shown here is derived from an EMBL/GenBank/DDBJ whole genome shotgun (WGS) entry which is preliminary data.</text>
</comment>
<feature type="transmembrane region" description="Helical" evidence="1">
    <location>
        <begin position="6"/>
        <end position="29"/>
    </location>
</feature>
<keyword evidence="1" id="KW-1133">Transmembrane helix</keyword>
<name>A0A937FHI8_9CLOT</name>
<accession>A0A937FHI8</accession>
<organism evidence="2 3">
    <name type="scientific">Clostridium paridis</name>
    <dbReference type="NCBI Taxonomy" id="2803863"/>
    <lineage>
        <taxon>Bacteria</taxon>
        <taxon>Bacillati</taxon>
        <taxon>Bacillota</taxon>
        <taxon>Clostridia</taxon>
        <taxon>Eubacteriales</taxon>
        <taxon>Clostridiaceae</taxon>
        <taxon>Clostridium</taxon>
    </lineage>
</organism>
<dbReference type="RefSeq" id="WP_202768680.1">
    <property type="nucleotide sequence ID" value="NZ_JAESWA010000023.1"/>
</dbReference>
<reference evidence="2" key="1">
    <citation type="submission" date="2021-01" db="EMBL/GenBank/DDBJ databases">
        <title>Genome public.</title>
        <authorList>
            <person name="Liu C."/>
            <person name="Sun Q."/>
        </authorList>
    </citation>
    <scope>NUCLEOTIDE SEQUENCE</scope>
    <source>
        <strain evidence="2">YIM B02565</strain>
    </source>
</reference>
<evidence type="ECO:0000256" key="1">
    <source>
        <dbReference type="SAM" id="Phobius"/>
    </source>
</evidence>
<keyword evidence="3" id="KW-1185">Reference proteome</keyword>
<evidence type="ECO:0000313" key="2">
    <source>
        <dbReference type="EMBL" id="MBL4933263.1"/>
    </source>
</evidence>
<sequence>MYSFFSTIFQVLLAISIPLVIGMLISRLAGFIGSKIFRFTDIYKYILKSMRKHNIKS</sequence>
<dbReference type="AlphaFoldDB" id="A0A937FHI8"/>
<evidence type="ECO:0000313" key="3">
    <source>
        <dbReference type="Proteomes" id="UP000623681"/>
    </source>
</evidence>
<proteinExistence type="predicted"/>
<dbReference type="EMBL" id="JAESWA010000023">
    <property type="protein sequence ID" value="MBL4933263.1"/>
    <property type="molecule type" value="Genomic_DNA"/>
</dbReference>
<gene>
    <name evidence="2" type="ORF">JK634_15720</name>
</gene>
<keyword evidence="1" id="KW-0812">Transmembrane</keyword>
<protein>
    <submittedName>
        <fullName evidence="2">Uncharacterized protein</fullName>
    </submittedName>
</protein>